<gene>
    <name evidence="2" type="ORF">DVK44_32900</name>
</gene>
<dbReference type="Gene3D" id="2.80.10.50">
    <property type="match status" value="1"/>
</dbReference>
<evidence type="ECO:0000313" key="3">
    <source>
        <dbReference type="Proteomes" id="UP000253868"/>
    </source>
</evidence>
<dbReference type="OrthoDB" id="6017904at2"/>
<sequence>MVKRSAMILAALLGVAVANAPGASAAADGTVRFTNQQNVACIRGAAFGLNTDCFGPAAEMNWTLRQIPTAPVEYRYIQSNFGRGCWTDDDSVFYLSACNYGGLPGRQIWSIVRYQPGPPPSGMAGVRLENVVTNKCMDTDATGSTLVRNNCSNSSRTQQWNIPLAAFNAMFTP</sequence>
<dbReference type="Proteomes" id="UP000253868">
    <property type="component" value="Chromosome"/>
</dbReference>
<dbReference type="AlphaFoldDB" id="A0A345HYF4"/>
<dbReference type="EMBL" id="CP031194">
    <property type="protein sequence ID" value="AXG81728.1"/>
    <property type="molecule type" value="Genomic_DNA"/>
</dbReference>
<name>A0A345HYF4_9ACTN</name>
<dbReference type="KEGG" id="spad:DVK44_32900"/>
<feature type="chain" id="PRO_5016989196" evidence="1">
    <location>
        <begin position="26"/>
        <end position="173"/>
    </location>
</feature>
<dbReference type="PROSITE" id="PS50231">
    <property type="entry name" value="RICIN_B_LECTIN"/>
    <property type="match status" value="1"/>
</dbReference>
<keyword evidence="1" id="KW-0732">Signal</keyword>
<dbReference type="RefSeq" id="WP_114664269.1">
    <property type="nucleotide sequence ID" value="NZ_CP031194.1"/>
</dbReference>
<reference evidence="3" key="1">
    <citation type="submission" date="2018-07" db="EMBL/GenBank/DDBJ databases">
        <authorList>
            <person name="Zhao J."/>
        </authorList>
    </citation>
    <scope>NUCLEOTIDE SEQUENCE [LARGE SCALE GENOMIC DNA]</scope>
    <source>
        <strain evidence="3">GSSD-12</strain>
    </source>
</reference>
<keyword evidence="3" id="KW-1185">Reference proteome</keyword>
<evidence type="ECO:0000256" key="1">
    <source>
        <dbReference type="SAM" id="SignalP"/>
    </source>
</evidence>
<proteinExistence type="predicted"/>
<dbReference type="SUPFAM" id="SSF50370">
    <property type="entry name" value="Ricin B-like lectins"/>
    <property type="match status" value="1"/>
</dbReference>
<organism evidence="2 3">
    <name type="scientific">Streptomyces paludis</name>
    <dbReference type="NCBI Taxonomy" id="2282738"/>
    <lineage>
        <taxon>Bacteria</taxon>
        <taxon>Bacillati</taxon>
        <taxon>Actinomycetota</taxon>
        <taxon>Actinomycetes</taxon>
        <taxon>Kitasatosporales</taxon>
        <taxon>Streptomycetaceae</taxon>
        <taxon>Streptomyces</taxon>
    </lineage>
</organism>
<protein>
    <submittedName>
        <fullName evidence="2">Uncharacterized protein</fullName>
    </submittedName>
</protein>
<accession>A0A345HYF4</accession>
<dbReference type="InterPro" id="IPR035992">
    <property type="entry name" value="Ricin_B-like_lectins"/>
</dbReference>
<feature type="signal peptide" evidence="1">
    <location>
        <begin position="1"/>
        <end position="25"/>
    </location>
</feature>
<evidence type="ECO:0000313" key="2">
    <source>
        <dbReference type="EMBL" id="AXG81728.1"/>
    </source>
</evidence>